<dbReference type="Ensembl" id="ENSCLAT00000014668.1">
    <property type="protein sequence ID" value="ENSCLAP00000014510.1"/>
    <property type="gene ID" value="ENSCLAG00000010017.1"/>
</dbReference>
<dbReference type="PANTHER" id="PTHR22879:SF13">
    <property type="entry name" value="NUT FAMILY MEMBER 1"/>
    <property type="match status" value="1"/>
</dbReference>
<protein>
    <submittedName>
        <fullName evidence="4">NUT midline carcinoma family member 1</fullName>
    </submittedName>
</protein>
<dbReference type="OrthoDB" id="9836538at2759"/>
<evidence type="ECO:0000256" key="1">
    <source>
        <dbReference type="ARBA" id="ARBA00010586"/>
    </source>
</evidence>
<accession>A0A8C2YPV4</accession>
<feature type="compositionally biased region" description="Basic residues" evidence="2">
    <location>
        <begin position="327"/>
        <end position="342"/>
    </location>
</feature>
<organism evidence="4 5">
    <name type="scientific">Chinchilla lanigera</name>
    <name type="common">Long-tailed chinchilla</name>
    <name type="synonym">Chinchilla villidera</name>
    <dbReference type="NCBI Taxonomy" id="34839"/>
    <lineage>
        <taxon>Eukaryota</taxon>
        <taxon>Metazoa</taxon>
        <taxon>Chordata</taxon>
        <taxon>Craniata</taxon>
        <taxon>Vertebrata</taxon>
        <taxon>Euteleostomi</taxon>
        <taxon>Mammalia</taxon>
        <taxon>Eutheria</taxon>
        <taxon>Euarchontoglires</taxon>
        <taxon>Glires</taxon>
        <taxon>Rodentia</taxon>
        <taxon>Hystricomorpha</taxon>
        <taxon>Chinchillidae</taxon>
        <taxon>Chinchilla</taxon>
    </lineage>
</organism>
<feature type="compositionally biased region" description="Basic residues" evidence="2">
    <location>
        <begin position="1098"/>
        <end position="1118"/>
    </location>
</feature>
<evidence type="ECO:0000259" key="3">
    <source>
        <dbReference type="Pfam" id="PF12881"/>
    </source>
</evidence>
<reference evidence="4" key="1">
    <citation type="submission" date="2025-08" db="UniProtKB">
        <authorList>
            <consortium name="Ensembl"/>
        </authorList>
    </citation>
    <scope>IDENTIFICATION</scope>
</reference>
<feature type="compositionally biased region" description="Polar residues" evidence="2">
    <location>
        <begin position="956"/>
        <end position="965"/>
    </location>
</feature>
<evidence type="ECO:0000313" key="4">
    <source>
        <dbReference type="Ensembl" id="ENSCLAP00000014510.1"/>
    </source>
</evidence>
<sequence length="1118" mass="118789">MEEMASDRASPLLGLDGDLIAGAFSTIPFTLPTPGALEQPAQEPPAQPPVPLAFSPGDSLVLSAFPSPLLVTGDGGPGPGGVGACKVIVKVKTEAGPAEPFQTQNLVVTQPAFSWVTSGAACGGSEASAPQYVSASTVNAILPTSTVSVSQEGPSNRLPPTLLPSTPLAAIVSTEKLWPGPQGAAGQPSVGELAHVSKGVYENFRRWQCYKALAWRHLSQSPDAEAFSCFLIPVLRSLARLKPTMTLEEGLPRAVQEWDCTSNYDRMAFYEMAEKFMEFEVEELQMQNAQLMSNSQGLSPSAPLKLDSSGPVAPEVSQQPVYIMKKAVPKTRAPRQRQRKAQRPPVPQAPKEIPPEAVEEYINIMEGLVGTHVATRESDEEEERQWADEEMYPDPNLLSYMEDLCSQEGFVSKVEAVIHPQFLADLLSPERERDPLALTEELEQEEGLTFAQLIQKRLIALEEEDAEGPPGCSGVQLDSSPSVSDEDEDGCGWPQPSPGPQGAAGTVGLEKAGSLGKQARETYGRQGEALDSPKGMCGDGNVLSSSSSWELQEELVAPQGAQGPLCMEMMGSGEVISELSQHQDSLLEHAKSPGHCLMADSTPAALPLCWQEGPQLKTAPSLDVGLAESASLQGQGLQKPDLGWQAGPEAEELGVLSQGMEPFVTPQKGSAGAMWGAERSLPMAQSYDQNPSPGTAGDRDMDRAWISPELWLSSDTDAVGLALPLEIEQVIKSFQDGKFLTEHQALGSINTLSLGPGGTTVPGDLGSSVIPCGNTDVPAALAKTNYCSLEGPLRANSPALVYKGNREQSPEIIQDPSNLWAESCSLLLESSVGASVLASESSKETLLPMCQGSLLVLGAQDDSFPEASQDAGSRGNPFSFPLETTEQFNILDVGDEYSLQLGVSEDTCPPMLNSYDPQAGKKDTGLSKPNHLVPLQRNQESYTFGALKSTAAHQGFGSTSPTWGTKDTVVLKESSRRSKTHNSAQGAKRRQKAKEEGEDEQLSNFTYLLASKLSLSPKGLPLGSHCALGGGGIRRAPHISADAKGLGQPPHPATKSGKQALARGSAPKSTVEKTSQGGHLGASGEKPVVQGVLPSSQPHKRRRDTSAAGRRKKHRRSQ</sequence>
<dbReference type="Pfam" id="PF12881">
    <property type="entry name" value="NUT"/>
    <property type="match status" value="2"/>
</dbReference>
<feature type="region of interest" description="Disordered" evidence="2">
    <location>
        <begin position="954"/>
        <end position="1000"/>
    </location>
</feature>
<dbReference type="RefSeq" id="XP_005381208.1">
    <property type="nucleotide sequence ID" value="XM_005381151.1"/>
</dbReference>
<dbReference type="InterPro" id="IPR024309">
    <property type="entry name" value="NUT_N"/>
</dbReference>
<dbReference type="GeneTree" id="ENSGT00410000025793"/>
<reference evidence="4" key="2">
    <citation type="submission" date="2025-09" db="UniProtKB">
        <authorList>
            <consortium name="Ensembl"/>
        </authorList>
    </citation>
    <scope>IDENTIFICATION</scope>
</reference>
<feature type="region of interest" description="Disordered" evidence="2">
    <location>
        <begin position="465"/>
        <end position="508"/>
    </location>
</feature>
<keyword evidence="5" id="KW-1185">Reference proteome</keyword>
<dbReference type="AlphaFoldDB" id="A0A8C2YPV4"/>
<dbReference type="OMA" id="PGPDCLI"/>
<comment type="similarity">
    <text evidence="1">Belongs to the NUT family.</text>
</comment>
<proteinExistence type="inferred from homology"/>
<dbReference type="InterPro" id="IPR024310">
    <property type="entry name" value="NUT"/>
</dbReference>
<feature type="region of interest" description="Disordered" evidence="2">
    <location>
        <begin position="293"/>
        <end position="353"/>
    </location>
</feature>
<dbReference type="Proteomes" id="UP000694398">
    <property type="component" value="Unassembled WGS sequence"/>
</dbReference>
<gene>
    <name evidence="4" type="primary">NUTM1</name>
</gene>
<dbReference type="CTD" id="256646"/>
<name>A0A8C2YPV4_CHILA</name>
<feature type="region of interest" description="Disordered" evidence="2">
    <location>
        <begin position="1041"/>
        <end position="1118"/>
    </location>
</feature>
<evidence type="ECO:0000313" key="5">
    <source>
        <dbReference type="Proteomes" id="UP000694398"/>
    </source>
</evidence>
<dbReference type="GeneID" id="102018390"/>
<dbReference type="PANTHER" id="PTHR22879">
    <property type="entry name" value="NUT FAMILY MEMBER 1"/>
    <property type="match status" value="1"/>
</dbReference>
<feature type="domain" description="Nuclear Testis protein N-terminal" evidence="3">
    <location>
        <begin position="898"/>
        <end position="1115"/>
    </location>
</feature>
<evidence type="ECO:0000256" key="2">
    <source>
        <dbReference type="SAM" id="MobiDB-lite"/>
    </source>
</evidence>
<feature type="domain" description="Nuclear Testis protein N-terminal" evidence="3">
    <location>
        <begin position="23"/>
        <end position="489"/>
    </location>
</feature>